<dbReference type="GO" id="GO:0008270">
    <property type="term" value="F:zinc ion binding"/>
    <property type="evidence" value="ECO:0007669"/>
    <property type="project" value="InterPro"/>
</dbReference>
<feature type="compositionally biased region" description="Basic and acidic residues" evidence="1">
    <location>
        <begin position="874"/>
        <end position="883"/>
    </location>
</feature>
<dbReference type="SMART" id="SM00343">
    <property type="entry name" value="ZnF_C2HC"/>
    <property type="match status" value="3"/>
</dbReference>
<feature type="compositionally biased region" description="Basic and acidic residues" evidence="1">
    <location>
        <begin position="810"/>
        <end position="825"/>
    </location>
</feature>
<feature type="compositionally biased region" description="Basic residues" evidence="1">
    <location>
        <begin position="558"/>
        <end position="567"/>
    </location>
</feature>
<feature type="domain" description="CCHC-type" evidence="2">
    <location>
        <begin position="933"/>
        <end position="949"/>
    </location>
</feature>
<feature type="region of interest" description="Disordered" evidence="1">
    <location>
        <begin position="75"/>
        <end position="230"/>
    </location>
</feature>
<dbReference type="GO" id="GO:0003676">
    <property type="term" value="F:nucleic acid binding"/>
    <property type="evidence" value="ECO:0007669"/>
    <property type="project" value="InterPro"/>
</dbReference>
<name>A0A151U685_CAJCA</name>
<dbReference type="SUPFAM" id="SSF57756">
    <property type="entry name" value="Retrovirus zinc finger-like domains"/>
    <property type="match status" value="1"/>
</dbReference>
<evidence type="ECO:0000256" key="1">
    <source>
        <dbReference type="SAM" id="MobiDB-lite"/>
    </source>
</evidence>
<dbReference type="PANTHER" id="PTHR47798:SF2">
    <property type="entry name" value="CCHC-TYPE DOMAIN-CONTAINING PROTEIN"/>
    <property type="match status" value="1"/>
</dbReference>
<feature type="compositionally biased region" description="Pro residues" evidence="1">
    <location>
        <begin position="508"/>
        <end position="518"/>
    </location>
</feature>
<feature type="region of interest" description="Disordered" evidence="1">
    <location>
        <begin position="22"/>
        <end position="55"/>
    </location>
</feature>
<dbReference type="InterPro" id="IPR036875">
    <property type="entry name" value="Znf_CCHC_sf"/>
</dbReference>
<dbReference type="AlphaFoldDB" id="A0A151U685"/>
<sequence>MADSHCNVPSELLDTKKCIEDENLQTLASPEEGSTKKKKKRKKKTEESYEEPQVEVCPKPLLDKVIPFVQHVEKAEAITQDPNPTLKKKKKNAQGAQPCDPSLSIGVEPDFTEKAEAGQSDANSNGGLCHKPLLDTPIPIEPLEGNAGTTTPNPNPTVKKKKKKSVQEAQPCDPSMQIGVGPDVTKEEVALKSDANLNENAGTTTQNPDPTPKKKKKKSVQAAQTCDPSIPVGVEAYVTMEGAGQIDANLNGDLCSKPLLDTPIPLVAQDENAGTTTHNPDPTPKKKKKKSVQGEQACDPSIPVGVEADVTKEGAGQIDANLNGDLCSKPLLDTPIPVVAQDENVGTTSQNPNSTPKKKKKKSVQGSQACDPSILIGVEPNIMKEEGAQPRINEECPVPDATTPEDTPQIKKSRKKKNVLKPLGAEPEPESKEANNTENLQQCPPDSEPKIKMKKESEANAENFPVCPKPELAPMLGIPFPNDSDVKKGAEPTEARLEHPQVCSEPKLVPPTDLPTPINPEKKKVVEPSKVFAQPQPCSTPSAEPLDDPTTPVDQSRRKQKSKRGRVKIMCSEEKVENQGSPLHVDIALNQAPNQVQQNPATPICLQPAFLTDQTIPVDPANPIDTDQKMKKKKRKKQKEGEEPNNSKHDTEQPESPIQTATCLIATPSIHPAIPMDPCPVIPICPAISTDPVQDMSKKKMKKKKNTTSIDPPIIPIGTAPPVDTEISLDLGQKMTEKKRKKKKRSELTSVGAEPNEPIGMPPETPVQDSVYPIVAPSIDPIISVSAPPEDTANPIDQGQKTSKKKRKRSDLIREGAELNKHDAEPPGTPVQRSLYPIAAPSIDTTIPTSQASPVDPEQMTKKKKKRKSALKNEGLESEKHNADPSTETSVQKTEDSTPSVDPTISTSQSTPLDPEQMTKKKKKRKITWCVQRCQACRQLGHKFQQCPRLRNLSNNEEICFFCGEIGHSLGKCHAARAERAMFANCLFCHEDRHFSYNCPRNGHGIDQKVL</sequence>
<dbReference type="Proteomes" id="UP000075243">
    <property type="component" value="Chromosome 2"/>
</dbReference>
<dbReference type="PANTHER" id="PTHR47798">
    <property type="entry name" value="OS04G0555800 PROTEIN"/>
    <property type="match status" value="1"/>
</dbReference>
<feature type="compositionally biased region" description="Basic and acidic residues" evidence="1">
    <location>
        <begin position="382"/>
        <end position="394"/>
    </location>
</feature>
<dbReference type="OMA" id="QTTQIHP"/>
<feature type="domain" description="CCHC-type" evidence="2">
    <location>
        <begin position="985"/>
        <end position="1001"/>
    </location>
</feature>
<evidence type="ECO:0000313" key="4">
    <source>
        <dbReference type="Proteomes" id="UP000075243"/>
    </source>
</evidence>
<feature type="compositionally biased region" description="Basic and acidic residues" evidence="1">
    <location>
        <begin position="639"/>
        <end position="652"/>
    </location>
</feature>
<feature type="region of interest" description="Disordered" evidence="1">
    <location>
        <begin position="613"/>
        <end position="659"/>
    </location>
</feature>
<feature type="region of interest" description="Disordered" evidence="1">
    <location>
        <begin position="265"/>
        <end position="310"/>
    </location>
</feature>
<dbReference type="InterPro" id="IPR001878">
    <property type="entry name" value="Znf_CCHC"/>
</dbReference>
<proteinExistence type="predicted"/>
<feature type="compositionally biased region" description="Basic and acidic residues" evidence="1">
    <location>
        <begin position="447"/>
        <end position="458"/>
    </location>
</feature>
<feature type="region of interest" description="Disordered" evidence="1">
    <location>
        <begin position="696"/>
        <end position="922"/>
    </location>
</feature>
<feature type="region of interest" description="Disordered" evidence="1">
    <location>
        <begin position="341"/>
        <end position="579"/>
    </location>
</feature>
<feature type="domain" description="CCHC-type" evidence="2">
    <location>
        <begin position="959"/>
        <end position="975"/>
    </location>
</feature>
<feature type="compositionally biased region" description="Polar residues" evidence="1">
    <location>
        <begin position="843"/>
        <end position="853"/>
    </location>
</feature>
<feature type="compositionally biased region" description="Polar residues" evidence="1">
    <location>
        <begin position="195"/>
        <end position="208"/>
    </location>
</feature>
<evidence type="ECO:0000259" key="2">
    <source>
        <dbReference type="SMART" id="SM00343"/>
    </source>
</evidence>
<dbReference type="Gene3D" id="4.10.60.10">
    <property type="entry name" value="Zinc finger, CCHC-type"/>
    <property type="match status" value="1"/>
</dbReference>
<accession>A0A151U685</accession>
<gene>
    <name evidence="3" type="ORF">KK1_007493</name>
</gene>
<reference evidence="3 4" key="1">
    <citation type="journal article" date="2012" name="Nat. Biotechnol.">
        <title>Draft genome sequence of pigeonpea (Cajanus cajan), an orphan legume crop of resource-poor farmers.</title>
        <authorList>
            <person name="Varshney R.K."/>
            <person name="Chen W."/>
            <person name="Li Y."/>
            <person name="Bharti A.K."/>
            <person name="Saxena R.K."/>
            <person name="Schlueter J.A."/>
            <person name="Donoghue M.T."/>
            <person name="Azam S."/>
            <person name="Fan G."/>
            <person name="Whaley A.M."/>
            <person name="Farmer A.D."/>
            <person name="Sheridan J."/>
            <person name="Iwata A."/>
            <person name="Tuteja R."/>
            <person name="Penmetsa R.V."/>
            <person name="Wu W."/>
            <person name="Upadhyaya H.D."/>
            <person name="Yang S.P."/>
            <person name="Shah T."/>
            <person name="Saxena K.B."/>
            <person name="Michael T."/>
            <person name="McCombie W.R."/>
            <person name="Yang B."/>
            <person name="Zhang G."/>
            <person name="Yang H."/>
            <person name="Wang J."/>
            <person name="Spillane C."/>
            <person name="Cook D.R."/>
            <person name="May G.D."/>
            <person name="Xu X."/>
            <person name="Jackson S.A."/>
        </authorList>
    </citation>
    <scope>NUCLEOTIDE SEQUENCE [LARGE SCALE GENOMIC DNA]</scope>
    <source>
        <strain evidence="4">cv. Asha</strain>
    </source>
</reference>
<evidence type="ECO:0000313" key="3">
    <source>
        <dbReference type="EMBL" id="KYP74800.1"/>
    </source>
</evidence>
<feature type="compositionally biased region" description="Polar residues" evidence="1">
    <location>
        <begin position="344"/>
        <end position="355"/>
    </location>
</feature>
<organism evidence="3 4">
    <name type="scientific">Cajanus cajan</name>
    <name type="common">Pigeon pea</name>
    <name type="synonym">Cajanus indicus</name>
    <dbReference type="NCBI Taxonomy" id="3821"/>
    <lineage>
        <taxon>Eukaryota</taxon>
        <taxon>Viridiplantae</taxon>
        <taxon>Streptophyta</taxon>
        <taxon>Embryophyta</taxon>
        <taxon>Tracheophyta</taxon>
        <taxon>Spermatophyta</taxon>
        <taxon>Magnoliopsida</taxon>
        <taxon>eudicotyledons</taxon>
        <taxon>Gunneridae</taxon>
        <taxon>Pentapetalae</taxon>
        <taxon>rosids</taxon>
        <taxon>fabids</taxon>
        <taxon>Fabales</taxon>
        <taxon>Fabaceae</taxon>
        <taxon>Papilionoideae</taxon>
        <taxon>50 kb inversion clade</taxon>
        <taxon>NPAAA clade</taxon>
        <taxon>indigoferoid/millettioid clade</taxon>
        <taxon>Phaseoleae</taxon>
        <taxon>Cajanus</taxon>
    </lineage>
</organism>
<dbReference type="EMBL" id="CM003604">
    <property type="protein sequence ID" value="KYP74800.1"/>
    <property type="molecule type" value="Genomic_DNA"/>
</dbReference>
<keyword evidence="4" id="KW-1185">Reference proteome</keyword>
<dbReference type="Gramene" id="C.cajan_07290.t">
    <property type="protein sequence ID" value="C.cajan_07290.t"/>
    <property type="gene ID" value="C.cajan_07290"/>
</dbReference>
<protein>
    <submittedName>
        <fullName evidence="3">Uncharacterized protein C683.02c family</fullName>
    </submittedName>
</protein>
<feature type="compositionally biased region" description="Polar residues" evidence="1">
    <location>
        <begin position="884"/>
        <end position="912"/>
    </location>
</feature>
<feature type="compositionally biased region" description="Basic and acidic residues" evidence="1">
    <location>
        <begin position="484"/>
        <end position="499"/>
    </location>
</feature>